<organism evidence="3">
    <name type="scientific">marine sediment metagenome</name>
    <dbReference type="NCBI Taxonomy" id="412755"/>
    <lineage>
        <taxon>unclassified sequences</taxon>
        <taxon>metagenomes</taxon>
        <taxon>ecological metagenomes</taxon>
    </lineage>
</organism>
<proteinExistence type="predicted"/>
<evidence type="ECO:0000313" key="3">
    <source>
        <dbReference type="EMBL" id="KKN80076.1"/>
    </source>
</evidence>
<reference evidence="3" key="1">
    <citation type="journal article" date="2015" name="Nature">
        <title>Complex archaea that bridge the gap between prokaryotes and eukaryotes.</title>
        <authorList>
            <person name="Spang A."/>
            <person name="Saw J.H."/>
            <person name="Jorgensen S.L."/>
            <person name="Zaremba-Niedzwiedzka K."/>
            <person name="Martijn J."/>
            <person name="Lind A.E."/>
            <person name="van Eijk R."/>
            <person name="Schleper C."/>
            <person name="Guy L."/>
            <person name="Ettema T.J."/>
        </authorList>
    </citation>
    <scope>NUCLEOTIDE SEQUENCE</scope>
</reference>
<name>A0A0F9W336_9ZZZZ</name>
<gene>
    <name evidence="3" type="ORF">LCGC14_0333640</name>
</gene>
<comment type="caution">
    <text evidence="3">The sequence shown here is derived from an EMBL/GenBank/DDBJ whole genome shotgun (WGS) entry which is preliminary data.</text>
</comment>
<accession>A0A0F9W336</accession>
<dbReference type="InterPro" id="IPR002912">
    <property type="entry name" value="ACT_dom"/>
</dbReference>
<dbReference type="PANTHER" id="PTHR40099:SF1">
    <property type="entry name" value="ACETOLACTATE SYNTHASE, SMALL SUBUNIT"/>
    <property type="match status" value="1"/>
</dbReference>
<dbReference type="PROSITE" id="PS51671">
    <property type="entry name" value="ACT"/>
    <property type="match status" value="1"/>
</dbReference>
<feature type="region of interest" description="Disordered" evidence="1">
    <location>
        <begin position="135"/>
        <end position="154"/>
    </location>
</feature>
<dbReference type="PANTHER" id="PTHR40099">
    <property type="entry name" value="ACETOLACTATE SYNTHASE, SMALL SUBUNIT"/>
    <property type="match status" value="1"/>
</dbReference>
<dbReference type="Pfam" id="PF19571">
    <property type="entry name" value="ACT_8"/>
    <property type="match status" value="1"/>
</dbReference>
<feature type="domain" description="ACT" evidence="2">
    <location>
        <begin position="7"/>
        <end position="78"/>
    </location>
</feature>
<dbReference type="InterPro" id="IPR045739">
    <property type="entry name" value="ACT_dom_pair"/>
</dbReference>
<dbReference type="InterPro" id="IPR045865">
    <property type="entry name" value="ACT-like_dom_sf"/>
</dbReference>
<dbReference type="Gene3D" id="3.30.2130.10">
    <property type="entry name" value="VC0802-like"/>
    <property type="match status" value="1"/>
</dbReference>
<evidence type="ECO:0000256" key="1">
    <source>
        <dbReference type="SAM" id="MobiDB-lite"/>
    </source>
</evidence>
<dbReference type="SUPFAM" id="SSF55021">
    <property type="entry name" value="ACT-like"/>
    <property type="match status" value="2"/>
</dbReference>
<sequence>MICTEPQFSIFLINKPGVLAAITSALAKERINITALSMMDSVELGVLRIVCDDPARVRKLLNKTHDHWTEAKVLLMEMDNRPGVFARAARKLAEAHVSIAYAYTTGGSEGRTRAVFKVADMKKAFKVLSELGATKKRTAKSTRKTRTGQKGRSK</sequence>
<evidence type="ECO:0000259" key="2">
    <source>
        <dbReference type="PROSITE" id="PS51671"/>
    </source>
</evidence>
<protein>
    <recommendedName>
        <fullName evidence="2">ACT domain-containing protein</fullName>
    </recommendedName>
</protein>
<dbReference type="EMBL" id="LAZR01000237">
    <property type="protein sequence ID" value="KKN80076.1"/>
    <property type="molecule type" value="Genomic_DNA"/>
</dbReference>
<dbReference type="AlphaFoldDB" id="A0A0F9W336"/>